<proteinExistence type="predicted"/>
<evidence type="ECO:0000256" key="1">
    <source>
        <dbReference type="SAM" id="MobiDB-lite"/>
    </source>
</evidence>
<feature type="region of interest" description="Disordered" evidence="1">
    <location>
        <begin position="87"/>
        <end position="126"/>
    </location>
</feature>
<reference evidence="2" key="1">
    <citation type="journal article" date="2015" name="Nature">
        <title>Complex archaea that bridge the gap between prokaryotes and eukaryotes.</title>
        <authorList>
            <person name="Spang A."/>
            <person name="Saw J.H."/>
            <person name="Jorgensen S.L."/>
            <person name="Zaremba-Niedzwiedzka K."/>
            <person name="Martijn J."/>
            <person name="Lind A.E."/>
            <person name="van Eijk R."/>
            <person name="Schleper C."/>
            <person name="Guy L."/>
            <person name="Ettema T.J."/>
        </authorList>
    </citation>
    <scope>NUCLEOTIDE SEQUENCE</scope>
</reference>
<accession>A0A0F9RZR4</accession>
<comment type="caution">
    <text evidence="2">The sequence shown here is derived from an EMBL/GenBank/DDBJ whole genome shotgun (WGS) entry which is preliminary data.</text>
</comment>
<feature type="compositionally biased region" description="Polar residues" evidence="1">
    <location>
        <begin position="109"/>
        <end position="121"/>
    </location>
</feature>
<gene>
    <name evidence="2" type="ORF">LCGC14_0516380</name>
</gene>
<name>A0A0F9RZR4_9ZZZZ</name>
<organism evidence="2">
    <name type="scientific">marine sediment metagenome</name>
    <dbReference type="NCBI Taxonomy" id="412755"/>
    <lineage>
        <taxon>unclassified sequences</taxon>
        <taxon>metagenomes</taxon>
        <taxon>ecological metagenomes</taxon>
    </lineage>
</organism>
<sequence>MMVIEKLAEASMHAQSFLAHNPGTDAHGQYGVGGVVKGPVNAVIGERGPEVVVPLKKKFMNKKVKDMVRYFKGQELKKQAVKKRMKIGKIAKKPHQHGGYEEKKDGTLVPNSDLGSRQATSDAALHGSQMGSLFSSGWLQSQSVRSGGQPNLRG</sequence>
<protein>
    <submittedName>
        <fullName evidence="2">Uncharacterized protein</fullName>
    </submittedName>
</protein>
<dbReference type="EMBL" id="LAZR01000639">
    <property type="protein sequence ID" value="KKN61960.1"/>
    <property type="molecule type" value="Genomic_DNA"/>
</dbReference>
<dbReference type="AlphaFoldDB" id="A0A0F9RZR4"/>
<evidence type="ECO:0000313" key="2">
    <source>
        <dbReference type="EMBL" id="KKN61960.1"/>
    </source>
</evidence>
<feature type="compositionally biased region" description="Basic residues" evidence="1">
    <location>
        <begin position="87"/>
        <end position="96"/>
    </location>
</feature>